<name>A0A0H2R7X5_9AGAM</name>
<dbReference type="EMBL" id="KQ086114">
    <property type="protein sequence ID" value="KLO07900.1"/>
    <property type="molecule type" value="Genomic_DNA"/>
</dbReference>
<dbReference type="SUPFAM" id="SSF53335">
    <property type="entry name" value="S-adenosyl-L-methionine-dependent methyltransferases"/>
    <property type="match status" value="1"/>
</dbReference>
<feature type="region of interest" description="Disordered" evidence="1">
    <location>
        <begin position="1"/>
        <end position="52"/>
    </location>
</feature>
<proteinExistence type="predicted"/>
<feature type="region of interest" description="Disordered" evidence="1">
    <location>
        <begin position="360"/>
        <end position="384"/>
    </location>
</feature>
<gene>
    <name evidence="2" type="ORF">SCHPADRAFT_836007</name>
</gene>
<organism evidence="2 3">
    <name type="scientific">Schizopora paradoxa</name>
    <dbReference type="NCBI Taxonomy" id="27342"/>
    <lineage>
        <taxon>Eukaryota</taxon>
        <taxon>Fungi</taxon>
        <taxon>Dikarya</taxon>
        <taxon>Basidiomycota</taxon>
        <taxon>Agaricomycotina</taxon>
        <taxon>Agaricomycetes</taxon>
        <taxon>Hymenochaetales</taxon>
        <taxon>Schizoporaceae</taxon>
        <taxon>Schizopora</taxon>
    </lineage>
</organism>
<evidence type="ECO:0000313" key="3">
    <source>
        <dbReference type="Proteomes" id="UP000053477"/>
    </source>
</evidence>
<accession>A0A0H2R7X5</accession>
<dbReference type="InParanoid" id="A0A0H2R7X5"/>
<reference evidence="2 3" key="1">
    <citation type="submission" date="2015-04" db="EMBL/GenBank/DDBJ databases">
        <title>Complete genome sequence of Schizopora paradoxa KUC8140, a cosmopolitan wood degrader in East Asia.</title>
        <authorList>
            <consortium name="DOE Joint Genome Institute"/>
            <person name="Min B."/>
            <person name="Park H."/>
            <person name="Jang Y."/>
            <person name="Kim J.-J."/>
            <person name="Kim K.H."/>
            <person name="Pangilinan J."/>
            <person name="Lipzen A."/>
            <person name="Riley R."/>
            <person name="Grigoriev I.V."/>
            <person name="Spatafora J.W."/>
            <person name="Choi I.-G."/>
        </authorList>
    </citation>
    <scope>NUCLEOTIDE SEQUENCE [LARGE SCALE GENOMIC DNA]</scope>
    <source>
        <strain evidence="2 3">KUC8140</strain>
    </source>
</reference>
<evidence type="ECO:0008006" key="4">
    <source>
        <dbReference type="Google" id="ProtNLM"/>
    </source>
</evidence>
<dbReference type="OrthoDB" id="9984419at2759"/>
<dbReference type="InterPro" id="IPR029063">
    <property type="entry name" value="SAM-dependent_MTases_sf"/>
</dbReference>
<sequence length="384" mass="43292">MADEPEYDMEFHRWGPNAMEMPPSPPATPPPEDEAIDFEREPSPFSEATSMTSVDSTDSVGYYREEAGRMFAALPDVPVVMPVDHAEIRRVSGQYELIKLVTGNNYFHEVDDLLRSPGGDTKRVLDIVSNSPWIDEMALEYPHVKFTGANFVPTRHPYRENVQFEVYNLVEGLHGKNGTYDIIHADATFKMTRDFKFWLKEMRRLLKPGGMLLLCDMEMAAWMADGSDPVLHIPTICKYTDCVDSQLRAQGIDLVSMPCVGGWLRELGGFDVVEDTVTSVPVGPWDTDELQQEIGAMARDNIMGALYSCHPLMARLGRSQAEIDELITEARRELYEKNLQLFERVFYVYARKSFIVVDEEEQEQASTTPPAPSISLPAPPSNNG</sequence>
<evidence type="ECO:0000256" key="1">
    <source>
        <dbReference type="SAM" id="MobiDB-lite"/>
    </source>
</evidence>
<protein>
    <recommendedName>
        <fullName evidence="4">Methyltransferase type 11 domain-containing protein</fullName>
    </recommendedName>
</protein>
<dbReference type="CDD" id="cd02440">
    <property type="entry name" value="AdoMet_MTases"/>
    <property type="match status" value="1"/>
</dbReference>
<evidence type="ECO:0000313" key="2">
    <source>
        <dbReference type="EMBL" id="KLO07900.1"/>
    </source>
</evidence>
<dbReference type="Proteomes" id="UP000053477">
    <property type="component" value="Unassembled WGS sequence"/>
</dbReference>
<dbReference type="Gene3D" id="3.40.50.150">
    <property type="entry name" value="Vaccinia Virus protein VP39"/>
    <property type="match status" value="1"/>
</dbReference>
<dbReference type="STRING" id="27342.A0A0H2R7X5"/>
<keyword evidence="3" id="KW-1185">Reference proteome</keyword>
<dbReference type="AlphaFoldDB" id="A0A0H2R7X5"/>
<feature type="compositionally biased region" description="Pro residues" evidence="1">
    <location>
        <begin position="369"/>
        <end position="384"/>
    </location>
</feature>